<protein>
    <submittedName>
        <fullName evidence="2">ANK1 protein</fullName>
    </submittedName>
</protein>
<reference evidence="2" key="1">
    <citation type="submission" date="2021-02" db="EMBL/GenBank/DDBJ databases">
        <authorList>
            <person name="Dougan E. K."/>
            <person name="Rhodes N."/>
            <person name="Thang M."/>
            <person name="Chan C."/>
        </authorList>
    </citation>
    <scope>NUCLEOTIDE SEQUENCE</scope>
</reference>
<organism evidence="2 3">
    <name type="scientific">Symbiodinium natans</name>
    <dbReference type="NCBI Taxonomy" id="878477"/>
    <lineage>
        <taxon>Eukaryota</taxon>
        <taxon>Sar</taxon>
        <taxon>Alveolata</taxon>
        <taxon>Dinophyceae</taxon>
        <taxon>Suessiales</taxon>
        <taxon>Symbiodiniaceae</taxon>
        <taxon>Symbiodinium</taxon>
    </lineage>
</organism>
<sequence length="660" mass="74337">MCSEEAVKWLLVPLLWLYVQTDDPAFVDHQAFSAEVDTFRAALGEAPGSINVTSGTHLEEMIHHLATDELEAALPSPPAHVTGVACIVGHLRTLGLPKVHQNLRKNALDSLHFTELRTILVTEFGSSMPDDAGASNDMAESLRSKNPTRSWTEMAPALESIAPDVILNVPVVEEGHPPDRKCADTYPLSCNAQWKRLELCMSQVLSLEQQRGEPFDWVIRLRTDMHFGVPLGDIRIYDPAYVHLPVGSWTDPHDTFALLPRQFAPIYFNTRQYGGTEYCWVSPPEVRSDDCCHRLKLQLEKHQVPVKRFAHSLLPGLHVWIPVETAAGRYLPRLKNPAFAIIGTWHRNLESGRQKRQLLGDACQDAELLRCLRDCADPEEGEAKRLVQQLEARHGSGFWKADMFHCSHPEFSARLQSWGRDFALSMVGKPWPTAIYRQLKLQVAYIEEYFNARAEAIEAELARLRQLATEEPPAHEEQLPVEVPPQLRSFFERLLQSQKVKVVDLAGGPGCCAAGAWRFFTSERMGSCAVEATVMDPVEEWSWCHEMLGLQFRHSASLSDMLLEDCTFTADVVLLGWAMSFACKSFWDRLHVAFGQRGAYLPGCNSQALIIVMDRGLDQLRFKDKRERELQKPGVLWKDYGANVCFSWMLGSPSSPASSE</sequence>
<dbReference type="OrthoDB" id="418659at2759"/>
<dbReference type="Proteomes" id="UP000604046">
    <property type="component" value="Unassembled WGS sequence"/>
</dbReference>
<keyword evidence="3" id="KW-1185">Reference proteome</keyword>
<keyword evidence="1" id="KW-0732">Signal</keyword>
<accession>A0A812PSD7</accession>
<feature type="signal peptide" evidence="1">
    <location>
        <begin position="1"/>
        <end position="21"/>
    </location>
</feature>
<evidence type="ECO:0000313" key="3">
    <source>
        <dbReference type="Proteomes" id="UP000604046"/>
    </source>
</evidence>
<comment type="caution">
    <text evidence="2">The sequence shown here is derived from an EMBL/GenBank/DDBJ whole genome shotgun (WGS) entry which is preliminary data.</text>
</comment>
<evidence type="ECO:0000256" key="1">
    <source>
        <dbReference type="SAM" id="SignalP"/>
    </source>
</evidence>
<evidence type="ECO:0000313" key="2">
    <source>
        <dbReference type="EMBL" id="CAE7344871.1"/>
    </source>
</evidence>
<name>A0A812PSD7_9DINO</name>
<dbReference type="AlphaFoldDB" id="A0A812PSD7"/>
<gene>
    <name evidence="2" type="primary">ANK1</name>
    <name evidence="2" type="ORF">SNAT2548_LOCUS18071</name>
</gene>
<dbReference type="EMBL" id="CAJNDS010002133">
    <property type="protein sequence ID" value="CAE7344871.1"/>
    <property type="molecule type" value="Genomic_DNA"/>
</dbReference>
<feature type="chain" id="PRO_5032777624" evidence="1">
    <location>
        <begin position="22"/>
        <end position="660"/>
    </location>
</feature>
<proteinExistence type="predicted"/>